<protein>
    <submittedName>
        <fullName evidence="1">Uncharacterized protein</fullName>
    </submittedName>
</protein>
<dbReference type="Proteomes" id="UP001319874">
    <property type="component" value="Chromosome 2"/>
</dbReference>
<keyword evidence="2" id="KW-1185">Reference proteome</keyword>
<dbReference type="RefSeq" id="WP_229514355.1">
    <property type="nucleotide sequence ID" value="NZ_AP024956.1"/>
</dbReference>
<sequence length="252" mass="28688">MPYSKEFFDLQVRFARAVARLIGMPLERALLDYTNLYVRFGLGRAFDQGHPTWRQYIDGLSQAADMVDWTYRFYLTRAEDALAKSTTIPFGCFSYVMQDAGCVRIHFHNAEPTTVSPLSIDRLPARLGELCSLLQHVKCNQEDATRVVGTSWLYNLRAYRRCFPEGYVASATVAESKFRNMPLWGQFLDRHGLVRKGTAEDFKHRLSNITNIQDLASSFPVQALAVEAPIALFFSFYGLEGDSRMAALRTDE</sequence>
<evidence type="ECO:0000313" key="2">
    <source>
        <dbReference type="Proteomes" id="UP001319874"/>
    </source>
</evidence>
<accession>A0ABM7TSV7</accession>
<gene>
    <name evidence="1" type="ORF">PTKU64_58480</name>
</gene>
<reference evidence="1 2" key="1">
    <citation type="journal article" date="2022" name="Front. Microbiol.">
        <title>Identification and characterization of a novel class of self-sufficient cytochrome P450 hydroxylase involved in cyclohexanecarboxylate degradation in Paraburkholderia terrae strain KU-64.</title>
        <authorList>
            <person name="Yamamoto T."/>
            <person name="Hasegawa Y."/>
            <person name="Iwaki H."/>
        </authorList>
    </citation>
    <scope>NUCLEOTIDE SEQUENCE [LARGE SCALE GENOMIC DNA]</scope>
    <source>
        <strain evidence="1 2">KU-64</strain>
    </source>
</reference>
<name>A0ABM7TSV7_9BURK</name>
<organism evidence="1 2">
    <name type="scientific">Paraburkholderia terrae</name>
    <dbReference type="NCBI Taxonomy" id="311230"/>
    <lineage>
        <taxon>Bacteria</taxon>
        <taxon>Pseudomonadati</taxon>
        <taxon>Pseudomonadota</taxon>
        <taxon>Betaproteobacteria</taxon>
        <taxon>Burkholderiales</taxon>
        <taxon>Burkholderiaceae</taxon>
        <taxon>Paraburkholderia</taxon>
    </lineage>
</organism>
<dbReference type="EMBL" id="AP024956">
    <property type="protein sequence ID" value="BCZ82173.1"/>
    <property type="molecule type" value="Genomic_DNA"/>
</dbReference>
<proteinExistence type="predicted"/>
<evidence type="ECO:0000313" key="1">
    <source>
        <dbReference type="EMBL" id="BCZ82173.1"/>
    </source>
</evidence>